<gene>
    <name evidence="2" type="ORF">AMON00008_LOCUS59803</name>
</gene>
<feature type="region of interest" description="Disordered" evidence="1">
    <location>
        <begin position="149"/>
        <end position="168"/>
    </location>
</feature>
<organism evidence="2">
    <name type="scientific">Alexandrium monilatum</name>
    <dbReference type="NCBI Taxonomy" id="311494"/>
    <lineage>
        <taxon>Eukaryota</taxon>
        <taxon>Sar</taxon>
        <taxon>Alveolata</taxon>
        <taxon>Dinophyceae</taxon>
        <taxon>Gonyaulacales</taxon>
        <taxon>Pyrocystaceae</taxon>
        <taxon>Alexandrium</taxon>
    </lineage>
</organism>
<feature type="compositionally biased region" description="Basic and acidic residues" evidence="1">
    <location>
        <begin position="99"/>
        <end position="116"/>
    </location>
</feature>
<evidence type="ECO:0000256" key="1">
    <source>
        <dbReference type="SAM" id="MobiDB-lite"/>
    </source>
</evidence>
<feature type="region of interest" description="Disordered" evidence="1">
    <location>
        <begin position="71"/>
        <end position="116"/>
    </location>
</feature>
<proteinExistence type="predicted"/>
<name>A0A7S4SZR0_9DINO</name>
<sequence length="456" mass="51620">MASDRPELSTHGTAIPPQLQAYAENLFRRFPEILLSLGAPSLEEVFEAHGHGRWHQRVSETPTEKVIQVVLPRRVKSRSRGGPPQAGGTPRSDNPASSEEERAPGSRAGSDEDRPFWHLEPVQIHPGLFSSPDAPLLGVGSCPSRPAAIWRQQQQQQQQRQRQQQSDRLREQLLEQQVEWQQFQQLDESAGRRYEEEPELRQLEEPAVPGQAAMDAGQSAVSHRGVGVEIDMDDIRVPFTKEEAIELQKELLRKFASQDFQDRLRECAASHGTHSLAFRREHQELVLQLQVEVLPKFGFEASLDGVVRMTEEIRALKYHQEVADNADDIDLLIWSCGGRPPKPPEQRHAALPWAEATPVLPEVYFVQVGTQDGYWMVVGGRRSGGLVVRQSEELDAETEPQILAIGAVVKELEWSDDLLHYRKVSGEGPEQGWVKWRSRRVNLLESFEGWLPAERF</sequence>
<evidence type="ECO:0000313" key="2">
    <source>
        <dbReference type="EMBL" id="CAE4660978.1"/>
    </source>
</evidence>
<dbReference type="Pfam" id="PF14974">
    <property type="entry name" value="P_C10"/>
    <property type="match status" value="1"/>
</dbReference>
<feature type="compositionally biased region" description="Low complexity" evidence="1">
    <location>
        <begin position="152"/>
        <end position="164"/>
    </location>
</feature>
<evidence type="ECO:0008006" key="3">
    <source>
        <dbReference type="Google" id="ProtNLM"/>
    </source>
</evidence>
<reference evidence="2" key="1">
    <citation type="submission" date="2021-01" db="EMBL/GenBank/DDBJ databases">
        <authorList>
            <person name="Corre E."/>
            <person name="Pelletier E."/>
            <person name="Niang G."/>
            <person name="Scheremetjew M."/>
            <person name="Finn R."/>
            <person name="Kale V."/>
            <person name="Holt S."/>
            <person name="Cochrane G."/>
            <person name="Meng A."/>
            <person name="Brown T."/>
            <person name="Cohen L."/>
        </authorList>
    </citation>
    <scope>NUCLEOTIDE SEQUENCE</scope>
    <source>
        <strain evidence="2">CCMP3105</strain>
    </source>
</reference>
<accession>A0A7S4SZR0</accession>
<dbReference type="AlphaFoldDB" id="A0A7S4SZR0"/>
<dbReference type="EMBL" id="HBNR01083516">
    <property type="protein sequence ID" value="CAE4660978.1"/>
    <property type="molecule type" value="Transcribed_RNA"/>
</dbReference>
<dbReference type="InterPro" id="IPR026317">
    <property type="entry name" value="P_C10"/>
</dbReference>
<protein>
    <recommendedName>
        <fullName evidence="3">Protein C10</fullName>
    </recommendedName>
</protein>